<keyword evidence="4" id="KW-1185">Reference proteome</keyword>
<evidence type="ECO:0000313" key="4">
    <source>
        <dbReference type="Proteomes" id="UP001396898"/>
    </source>
</evidence>
<dbReference type="Proteomes" id="UP001396898">
    <property type="component" value="Unassembled WGS sequence"/>
</dbReference>
<name>A0ABR1SSZ2_9PEZI</name>
<feature type="region of interest" description="Disordered" evidence="2">
    <location>
        <begin position="559"/>
        <end position="641"/>
    </location>
</feature>
<organism evidence="3 4">
    <name type="scientific">Apiospora marii</name>
    <dbReference type="NCBI Taxonomy" id="335849"/>
    <lineage>
        <taxon>Eukaryota</taxon>
        <taxon>Fungi</taxon>
        <taxon>Dikarya</taxon>
        <taxon>Ascomycota</taxon>
        <taxon>Pezizomycotina</taxon>
        <taxon>Sordariomycetes</taxon>
        <taxon>Xylariomycetidae</taxon>
        <taxon>Amphisphaeriales</taxon>
        <taxon>Apiosporaceae</taxon>
        <taxon>Apiospora</taxon>
    </lineage>
</organism>
<evidence type="ECO:0000313" key="3">
    <source>
        <dbReference type="EMBL" id="KAK8037442.1"/>
    </source>
</evidence>
<proteinExistence type="predicted"/>
<comment type="caution">
    <text evidence="3">The sequence shown here is derived from an EMBL/GenBank/DDBJ whole genome shotgun (WGS) entry which is preliminary data.</text>
</comment>
<feature type="region of interest" description="Disordered" evidence="2">
    <location>
        <begin position="229"/>
        <end position="323"/>
    </location>
</feature>
<evidence type="ECO:0000256" key="1">
    <source>
        <dbReference type="SAM" id="Coils"/>
    </source>
</evidence>
<protein>
    <submittedName>
        <fullName evidence="3">Uncharacterized protein</fullName>
    </submittedName>
</protein>
<feature type="compositionally biased region" description="Basic and acidic residues" evidence="2">
    <location>
        <begin position="603"/>
        <end position="613"/>
    </location>
</feature>
<keyword evidence="1" id="KW-0175">Coiled coil</keyword>
<feature type="compositionally biased region" description="Basic and acidic residues" evidence="2">
    <location>
        <begin position="577"/>
        <end position="596"/>
    </location>
</feature>
<feature type="coiled-coil region" evidence="1">
    <location>
        <begin position="443"/>
        <end position="505"/>
    </location>
</feature>
<gene>
    <name evidence="3" type="ORF">PG991_000788</name>
</gene>
<dbReference type="EMBL" id="JAQQWI010000002">
    <property type="protein sequence ID" value="KAK8037442.1"/>
    <property type="molecule type" value="Genomic_DNA"/>
</dbReference>
<reference evidence="3 4" key="1">
    <citation type="submission" date="2023-01" db="EMBL/GenBank/DDBJ databases">
        <title>Analysis of 21 Apiospora genomes using comparative genomics revels a genus with tremendous synthesis potential of carbohydrate active enzymes and secondary metabolites.</title>
        <authorList>
            <person name="Sorensen T."/>
        </authorList>
    </citation>
    <scope>NUCLEOTIDE SEQUENCE [LARGE SCALE GENOMIC DNA]</scope>
    <source>
        <strain evidence="3 4">CBS 20057</strain>
    </source>
</reference>
<evidence type="ECO:0000256" key="2">
    <source>
        <dbReference type="SAM" id="MobiDB-lite"/>
    </source>
</evidence>
<sequence>MPYGFIGNALEYTELEEQIMYTPRDIKHSKFSLVQANLIVIFQALHRTQQHRLLTYRAADDVAEVLGYDSPAGTEAVARIIDHHCSARLAFNRQNREKNEYYKRGFIQVLVDEEIRWRYTIGTKDPQIIYPKFSQVEAKNRYHADTKELIRKHFHSLLFQRIPPLDDPARSGANQQFGVLKDIDLSQEMLPMREMEPLVRYEDRPRVNYEACSFTNFIKKMEAKKKAEAAASSSKAQEDATSGPPPDMADNGSDDQASSGDQVGSGDRAGIEDQDGSDDQAGSDNQDGSDDHTGSDGHAPMDIFDDDRGFQVPGAPVLVPAADGYNQPYTEAQLQAAENERAAEEEALADERRKAKETINVLTGAISGYKKANAQLTSTYDMVKAERKHLAEENTALRREGYVSRDRARAIQGLLDQQQDETRAAQALTTDKEQQLLLTQTYADRLNRELRASRQLVAERDQEIEVTRRQCARYGEMNQELLDTNQKLLDEKQQCLAQSEEFKDEVVLLRRSNRTLRKAVDDTTVENGRLVYRNQELDEERLAVEGELTRALRRVEDLEEEDQKEFREDASSSMVENHAERVKQETEASPRRRHEEAEDEEDRLFVEQEAAERRQRRKRDSQERMVEAAEGLMATHYGTNG</sequence>
<accession>A0ABR1SSZ2</accession>